<dbReference type="Gene3D" id="3.90.190.10">
    <property type="entry name" value="Protein tyrosine phosphatase superfamily"/>
    <property type="match status" value="1"/>
</dbReference>
<comment type="caution">
    <text evidence="1">The sequence shown here is derived from an EMBL/GenBank/DDBJ whole genome shotgun (WGS) entry which is preliminary data.</text>
</comment>
<sequence length="39" mass="4418">MESITNFRDLGGLKNRHGQTIIPKKLLRSGELSRVSLHD</sequence>
<dbReference type="PATRIC" id="fig|1139996.3.peg.1107"/>
<name>S0JA33_9ENTE</name>
<dbReference type="EMBL" id="AHYT01000004">
    <property type="protein sequence ID" value="EOT29172.1"/>
    <property type="molecule type" value="Genomic_DNA"/>
</dbReference>
<dbReference type="eggNOG" id="COG2365">
    <property type="taxonomic scope" value="Bacteria"/>
</dbReference>
<protein>
    <submittedName>
        <fullName evidence="1">Uncharacterized protein</fullName>
    </submittedName>
</protein>
<organism evidence="1 2">
    <name type="scientific">Enterococcus saccharolyticus subsp. saccharolyticus ATCC 43076</name>
    <dbReference type="NCBI Taxonomy" id="1139996"/>
    <lineage>
        <taxon>Bacteria</taxon>
        <taxon>Bacillati</taxon>
        <taxon>Bacillota</taxon>
        <taxon>Bacilli</taxon>
        <taxon>Lactobacillales</taxon>
        <taxon>Enterococcaceae</taxon>
        <taxon>Enterococcus</taxon>
    </lineage>
</organism>
<dbReference type="GO" id="GO:0004721">
    <property type="term" value="F:phosphoprotein phosphatase activity"/>
    <property type="evidence" value="ECO:0007669"/>
    <property type="project" value="InterPro"/>
</dbReference>
<evidence type="ECO:0000313" key="2">
    <source>
        <dbReference type="Proteomes" id="UP000014136"/>
    </source>
</evidence>
<proteinExistence type="predicted"/>
<keyword evidence="2" id="KW-1185">Reference proteome</keyword>
<accession>S0JA33</accession>
<dbReference type="InterPro" id="IPR029021">
    <property type="entry name" value="Prot-tyrosine_phosphatase-like"/>
</dbReference>
<dbReference type="AlphaFoldDB" id="S0JA33"/>
<dbReference type="InterPro" id="IPR026893">
    <property type="entry name" value="Tyr/Ser_Pase_IphP-type"/>
</dbReference>
<dbReference type="HOGENOM" id="CLU_3309385_0_0_9"/>
<dbReference type="STRING" id="41997.RV16_GL002114"/>
<dbReference type="Proteomes" id="UP000014136">
    <property type="component" value="Unassembled WGS sequence"/>
</dbReference>
<dbReference type="Pfam" id="PF13350">
    <property type="entry name" value="Y_phosphatase3"/>
    <property type="match status" value="1"/>
</dbReference>
<gene>
    <name evidence="1" type="ORF">OMQ_01124</name>
</gene>
<evidence type="ECO:0000313" key="1">
    <source>
        <dbReference type="EMBL" id="EOT29172.1"/>
    </source>
</evidence>
<reference evidence="1 2" key="1">
    <citation type="submission" date="2013-03" db="EMBL/GenBank/DDBJ databases">
        <title>The Genome Sequence of Enterococcus saccharolyticus ATCC_43076 (Illumina only assembly).</title>
        <authorList>
            <consortium name="The Broad Institute Genomics Platform"/>
            <consortium name="The Broad Institute Genome Sequencing Center for Infectious Disease"/>
            <person name="Earl A."/>
            <person name="Russ C."/>
            <person name="Gilmore M."/>
            <person name="Surin D."/>
            <person name="Walker B."/>
            <person name="Young S."/>
            <person name="Zeng Q."/>
            <person name="Gargeya S."/>
            <person name="Fitzgerald M."/>
            <person name="Haas B."/>
            <person name="Abouelleil A."/>
            <person name="Allen A.W."/>
            <person name="Alvarado L."/>
            <person name="Arachchi H.M."/>
            <person name="Berlin A.M."/>
            <person name="Chapman S.B."/>
            <person name="Gainer-Dewar J."/>
            <person name="Goldberg J."/>
            <person name="Griggs A."/>
            <person name="Gujja S."/>
            <person name="Hansen M."/>
            <person name="Howarth C."/>
            <person name="Imamovic A."/>
            <person name="Ireland A."/>
            <person name="Larimer J."/>
            <person name="McCowan C."/>
            <person name="Murphy C."/>
            <person name="Pearson M."/>
            <person name="Poon T.W."/>
            <person name="Priest M."/>
            <person name="Roberts A."/>
            <person name="Saif S."/>
            <person name="Shea T."/>
            <person name="Sisk P."/>
            <person name="Sykes S."/>
            <person name="Wortman J."/>
            <person name="Nusbaum C."/>
            <person name="Birren B."/>
        </authorList>
    </citation>
    <scope>NUCLEOTIDE SEQUENCE [LARGE SCALE GENOMIC DNA]</scope>
    <source>
        <strain evidence="1 2">ATCC 43076</strain>
    </source>
</reference>
<dbReference type="OrthoDB" id="1188001at2"/>